<reference evidence="2" key="1">
    <citation type="journal article" date="2019" name="Int. J. Syst. Evol. Microbiol.">
        <title>The Global Catalogue of Microorganisms (GCM) 10K type strain sequencing project: providing services to taxonomists for standard genome sequencing and annotation.</title>
        <authorList>
            <consortium name="The Broad Institute Genomics Platform"/>
            <consortium name="The Broad Institute Genome Sequencing Center for Infectious Disease"/>
            <person name="Wu L."/>
            <person name="Ma J."/>
        </authorList>
    </citation>
    <scope>NUCLEOTIDE SEQUENCE [LARGE SCALE GENOMIC DNA]</scope>
    <source>
        <strain evidence="2">JCM 17666</strain>
    </source>
</reference>
<name>A0ABP8HMV6_9BURK</name>
<sequence length="77" mass="8361">MAGMVGRREGKKNYICFIRGITFLNIGRWQGRLAAAIDGELGGFDQFKDAFTKAALTLRQRPGVAERDAAKETGGGK</sequence>
<accession>A0ABP8HMV6</accession>
<proteinExistence type="predicted"/>
<organism evidence="1 2">
    <name type="scientific">Pigmentiphaga soli</name>
    <dbReference type="NCBI Taxonomy" id="1007095"/>
    <lineage>
        <taxon>Bacteria</taxon>
        <taxon>Pseudomonadati</taxon>
        <taxon>Pseudomonadota</taxon>
        <taxon>Betaproteobacteria</taxon>
        <taxon>Burkholderiales</taxon>
        <taxon>Alcaligenaceae</taxon>
        <taxon>Pigmentiphaga</taxon>
    </lineage>
</organism>
<evidence type="ECO:0000313" key="1">
    <source>
        <dbReference type="EMBL" id="GAA4341315.1"/>
    </source>
</evidence>
<comment type="caution">
    <text evidence="1">The sequence shown here is derived from an EMBL/GenBank/DDBJ whole genome shotgun (WGS) entry which is preliminary data.</text>
</comment>
<keyword evidence="2" id="KW-1185">Reference proteome</keyword>
<dbReference type="Proteomes" id="UP001501671">
    <property type="component" value="Unassembled WGS sequence"/>
</dbReference>
<gene>
    <name evidence="1" type="ORF">GCM10023144_41900</name>
</gene>
<dbReference type="EMBL" id="BAABFO010000028">
    <property type="protein sequence ID" value="GAA4341315.1"/>
    <property type="molecule type" value="Genomic_DNA"/>
</dbReference>
<evidence type="ECO:0000313" key="2">
    <source>
        <dbReference type="Proteomes" id="UP001501671"/>
    </source>
</evidence>
<protein>
    <submittedName>
        <fullName evidence="1">Uncharacterized protein</fullName>
    </submittedName>
</protein>